<reference evidence="1 2" key="1">
    <citation type="submission" date="2024-10" db="EMBL/GenBank/DDBJ databases">
        <title>The Natural Products Discovery Center: Release of the First 8490 Sequenced Strains for Exploring Actinobacteria Biosynthetic Diversity.</title>
        <authorList>
            <person name="Kalkreuter E."/>
            <person name="Kautsar S.A."/>
            <person name="Yang D."/>
            <person name="Bader C.D."/>
            <person name="Teijaro C.N."/>
            <person name="Fluegel L."/>
            <person name="Davis C.M."/>
            <person name="Simpson J.R."/>
            <person name="Lauterbach L."/>
            <person name="Steele A.D."/>
            <person name="Gui C."/>
            <person name="Meng S."/>
            <person name="Li G."/>
            <person name="Viehrig K."/>
            <person name="Ye F."/>
            <person name="Su P."/>
            <person name="Kiefer A.F."/>
            <person name="Nichols A."/>
            <person name="Cepeda A.J."/>
            <person name="Yan W."/>
            <person name="Fan B."/>
            <person name="Jiang Y."/>
            <person name="Adhikari A."/>
            <person name="Zheng C.-J."/>
            <person name="Schuster L."/>
            <person name="Cowan T.M."/>
            <person name="Smanski M.J."/>
            <person name="Chevrette M.G."/>
            <person name="De Carvalho L.P.S."/>
            <person name="Shen B."/>
        </authorList>
    </citation>
    <scope>NUCLEOTIDE SEQUENCE [LARGE SCALE GENOMIC DNA]</scope>
    <source>
        <strain evidence="1 2">NPDC051599</strain>
    </source>
</reference>
<proteinExistence type="predicted"/>
<keyword evidence="2" id="KW-1185">Reference proteome</keyword>
<dbReference type="Proteomes" id="UP001612415">
    <property type="component" value="Unassembled WGS sequence"/>
</dbReference>
<organism evidence="1 2">
    <name type="scientific">Streptomyces cellulosae</name>
    <dbReference type="NCBI Taxonomy" id="1968"/>
    <lineage>
        <taxon>Bacteria</taxon>
        <taxon>Bacillati</taxon>
        <taxon>Actinomycetota</taxon>
        <taxon>Actinomycetes</taxon>
        <taxon>Kitasatosporales</taxon>
        <taxon>Streptomycetaceae</taxon>
        <taxon>Streptomyces</taxon>
    </lineage>
</organism>
<name>A0ABW7YC29_STRCE</name>
<comment type="caution">
    <text evidence="1">The sequence shown here is derived from an EMBL/GenBank/DDBJ whole genome shotgun (WGS) entry which is preliminary data.</text>
</comment>
<accession>A0ABW7YC29</accession>
<evidence type="ECO:0000313" key="2">
    <source>
        <dbReference type="Proteomes" id="UP001612415"/>
    </source>
</evidence>
<evidence type="ECO:0000313" key="1">
    <source>
        <dbReference type="EMBL" id="MFI5679961.1"/>
    </source>
</evidence>
<protein>
    <submittedName>
        <fullName evidence="1">Uncharacterized protein</fullName>
    </submittedName>
</protein>
<dbReference type="EMBL" id="JBITDC010000018">
    <property type="protein sequence ID" value="MFI5679961.1"/>
    <property type="molecule type" value="Genomic_DNA"/>
</dbReference>
<sequence length="84" mass="9012">MPHRPMTAVGSDLHLVAQLAAKTAVATVLERAGHPDPRLPGEHALLGLRRQPDWAPPFDLGHSAELRWLPATPPRSGCPTCEAP</sequence>
<gene>
    <name evidence="1" type="ORF">ACIA8P_35950</name>
</gene>
<dbReference type="RefSeq" id="WP_398660394.1">
    <property type="nucleotide sequence ID" value="NZ_JBITDC010000018.1"/>
</dbReference>